<evidence type="ECO:0000313" key="3">
    <source>
        <dbReference type="EMBL" id="TPX44279.1"/>
    </source>
</evidence>
<dbReference type="Proteomes" id="UP000320475">
    <property type="component" value="Unassembled WGS sequence"/>
</dbReference>
<feature type="compositionally biased region" description="Polar residues" evidence="1">
    <location>
        <begin position="91"/>
        <end position="103"/>
    </location>
</feature>
<feature type="compositionally biased region" description="Basic residues" evidence="1">
    <location>
        <begin position="46"/>
        <end position="56"/>
    </location>
</feature>
<dbReference type="VEuPathDB" id="FungiDB:SeMB42_g04041"/>
<accession>A0A507CYI8</accession>
<gene>
    <name evidence="3" type="ORF">SeLEV6574_g04592</name>
</gene>
<evidence type="ECO:0000256" key="2">
    <source>
        <dbReference type="SAM" id="SignalP"/>
    </source>
</evidence>
<protein>
    <recommendedName>
        <fullName evidence="5">RING-type domain-containing protein</fullName>
    </recommendedName>
</protein>
<dbReference type="AlphaFoldDB" id="A0A507CYI8"/>
<name>A0A507CYI8_9FUNG</name>
<keyword evidence="2" id="KW-0732">Signal</keyword>
<dbReference type="OrthoDB" id="8062037at2759"/>
<evidence type="ECO:0000256" key="1">
    <source>
        <dbReference type="SAM" id="MobiDB-lite"/>
    </source>
</evidence>
<comment type="caution">
    <text evidence="3">The sequence shown here is derived from an EMBL/GenBank/DDBJ whole genome shotgun (WGS) entry which is preliminary data.</text>
</comment>
<dbReference type="VEuPathDB" id="FungiDB:SeMB42_g04783"/>
<evidence type="ECO:0008006" key="5">
    <source>
        <dbReference type="Google" id="ProtNLM"/>
    </source>
</evidence>
<feature type="signal peptide" evidence="2">
    <location>
        <begin position="1"/>
        <end position="33"/>
    </location>
</feature>
<dbReference type="EMBL" id="QEAM01000189">
    <property type="protein sequence ID" value="TPX44279.1"/>
    <property type="molecule type" value="Genomic_DNA"/>
</dbReference>
<feature type="region of interest" description="Disordered" evidence="1">
    <location>
        <begin position="42"/>
        <end position="62"/>
    </location>
</feature>
<organism evidence="3 4">
    <name type="scientific">Synchytrium endobioticum</name>
    <dbReference type="NCBI Taxonomy" id="286115"/>
    <lineage>
        <taxon>Eukaryota</taxon>
        <taxon>Fungi</taxon>
        <taxon>Fungi incertae sedis</taxon>
        <taxon>Chytridiomycota</taxon>
        <taxon>Chytridiomycota incertae sedis</taxon>
        <taxon>Chytridiomycetes</taxon>
        <taxon>Synchytriales</taxon>
        <taxon>Synchytriaceae</taxon>
        <taxon>Synchytrium</taxon>
    </lineage>
</organism>
<sequence>MRSKPRMPAKQRTTIWALVVFQLMACTFNPALAMDGREIVPSGSAGRHRSRGRHGRMGSSYAGNARDAIGYGDMMGGSSGISGMEAPHDMGTSQHGASSSRQENLPLPPMDLAKFTGILQEMQQQCYDSISQCEEKANALQLLEEDFQGILGASGRINQRQSESEIQDSMVTIDGMLGEAIGKILELTTDSLQDPFRVAAIKWMGRRAESHMDLADGMSTLHDIEKQCASWDSLCARNAKRLRSLAEDFNLILEASRGIIARQSESEIDSAMIIITGMLYEASRKIVEWTVDAQDPVMAAASQWIDWTVRTLEASMPPPQFKSVSERIEIMFKRVNEILDESDTSTAKSLTDIVASLQGMWTTMQSKSGRAMSLALHEFFRELTKIRPKVQCRWDRDQWLYWRIKDVLDNCHFALKNHLAAYGSWEDPSKCSKCGTFIGVKNREKLSCHHFVHPGCWRSRKPCARCVAEAGQNS</sequence>
<feature type="chain" id="PRO_5021205381" description="RING-type domain-containing protein" evidence="2">
    <location>
        <begin position="34"/>
        <end position="474"/>
    </location>
</feature>
<reference evidence="3 4" key="1">
    <citation type="journal article" date="2019" name="Sci. Rep.">
        <title>Comparative genomics of chytrid fungi reveal insights into the obligate biotrophic and pathogenic lifestyle of Synchytrium endobioticum.</title>
        <authorList>
            <person name="van de Vossenberg B.T.L.H."/>
            <person name="Warris S."/>
            <person name="Nguyen H.D.T."/>
            <person name="van Gent-Pelzer M.P.E."/>
            <person name="Joly D.L."/>
            <person name="van de Geest H.C."/>
            <person name="Bonants P.J.M."/>
            <person name="Smith D.S."/>
            <person name="Levesque C.A."/>
            <person name="van der Lee T.A.J."/>
        </authorList>
    </citation>
    <scope>NUCLEOTIDE SEQUENCE [LARGE SCALE GENOMIC DNA]</scope>
    <source>
        <strain evidence="3 4">LEV6574</strain>
    </source>
</reference>
<evidence type="ECO:0000313" key="4">
    <source>
        <dbReference type="Proteomes" id="UP000320475"/>
    </source>
</evidence>
<proteinExistence type="predicted"/>
<feature type="region of interest" description="Disordered" evidence="1">
    <location>
        <begin position="79"/>
        <end position="104"/>
    </location>
</feature>